<evidence type="ECO:0000256" key="1">
    <source>
        <dbReference type="SAM" id="MobiDB-lite"/>
    </source>
</evidence>
<keyword evidence="4" id="KW-1185">Reference proteome</keyword>
<reference evidence="3 4" key="1">
    <citation type="submission" date="2019-02" db="EMBL/GenBank/DDBJ databases">
        <title>Genome sequencing of the rare red list fungi Phlebia centrifuga.</title>
        <authorList>
            <person name="Buettner E."/>
            <person name="Kellner H."/>
        </authorList>
    </citation>
    <scope>NUCLEOTIDE SEQUENCE [LARGE SCALE GENOMIC DNA]</scope>
    <source>
        <strain evidence="3 4">DSM 108282</strain>
    </source>
</reference>
<dbReference type="Proteomes" id="UP000309038">
    <property type="component" value="Unassembled WGS sequence"/>
</dbReference>
<evidence type="ECO:0000313" key="3">
    <source>
        <dbReference type="EMBL" id="THG93432.1"/>
    </source>
</evidence>
<name>A0A4V3X9A6_9APHY</name>
<keyword evidence="2" id="KW-0812">Transmembrane</keyword>
<evidence type="ECO:0000256" key="2">
    <source>
        <dbReference type="SAM" id="Phobius"/>
    </source>
</evidence>
<sequence length="157" mass="16879">MTTTENDSASGKSDGEQRWKAAIGKVEKSLVLYKKARADGDSDTKAKLEKEIPNRLRIAGKYAPDRKTKEHILGDADKFEKGDDETRESMTHPLLQGLGILLLAPFALAGATIVAAGAIVYGAGKILMGVGDILTGGPFVRRNQRAVKEESAKDKRG</sequence>
<dbReference type="EMBL" id="SGPJ01000664">
    <property type="protein sequence ID" value="THG93432.1"/>
    <property type="molecule type" value="Genomic_DNA"/>
</dbReference>
<feature type="transmembrane region" description="Helical" evidence="2">
    <location>
        <begin position="98"/>
        <end position="121"/>
    </location>
</feature>
<accession>A0A4V3X9A6</accession>
<dbReference type="AlphaFoldDB" id="A0A4V3X9A6"/>
<proteinExistence type="predicted"/>
<comment type="caution">
    <text evidence="3">The sequence shown here is derived from an EMBL/GenBank/DDBJ whole genome shotgun (WGS) entry which is preliminary data.</text>
</comment>
<keyword evidence="2" id="KW-1133">Transmembrane helix</keyword>
<evidence type="ECO:0000313" key="4">
    <source>
        <dbReference type="Proteomes" id="UP000309038"/>
    </source>
</evidence>
<gene>
    <name evidence="3" type="ORF">EW026_g7805</name>
</gene>
<protein>
    <submittedName>
        <fullName evidence="3">Uncharacterized protein</fullName>
    </submittedName>
</protein>
<keyword evidence="2" id="KW-0472">Membrane</keyword>
<feature type="compositionally biased region" description="Basic and acidic residues" evidence="1">
    <location>
        <begin position="63"/>
        <end position="81"/>
    </location>
</feature>
<feature type="region of interest" description="Disordered" evidence="1">
    <location>
        <begin position="59"/>
        <end position="88"/>
    </location>
</feature>
<organism evidence="3 4">
    <name type="scientific">Hermanssonia centrifuga</name>
    <dbReference type="NCBI Taxonomy" id="98765"/>
    <lineage>
        <taxon>Eukaryota</taxon>
        <taxon>Fungi</taxon>
        <taxon>Dikarya</taxon>
        <taxon>Basidiomycota</taxon>
        <taxon>Agaricomycotina</taxon>
        <taxon>Agaricomycetes</taxon>
        <taxon>Polyporales</taxon>
        <taxon>Meruliaceae</taxon>
        <taxon>Hermanssonia</taxon>
    </lineage>
</organism>